<dbReference type="AlphaFoldDB" id="G5H7S2"/>
<dbReference type="RefSeq" id="WP_009133531.1">
    <property type="nucleotide sequence ID" value="NZ_CP102250.1"/>
</dbReference>
<evidence type="ECO:0000256" key="1">
    <source>
        <dbReference type="ARBA" id="ARBA00022679"/>
    </source>
</evidence>
<sequence length="177" mass="19435">MSIIIRQEEPQDFEAVFGLIRQAFEGEEHSDHREQFLVERLRNSDAFVPELSLVAETGGTLAGHILLTKVKIVSDCAEEAGSLALAPVAVLPAYQGNGIGGRLIRAAHEKAREMGFGSVILLGHPAFYPKFGYRPLKEFGIKLPFDVPDECCMAIELTEGALCNISGTVRYPDPFFE</sequence>
<dbReference type="InterPro" id="IPR000182">
    <property type="entry name" value="GNAT_dom"/>
</dbReference>
<dbReference type="HOGENOM" id="CLU_081840_1_2_10"/>
<protein>
    <recommendedName>
        <fullName evidence="3">N-acetyltransferase domain-containing protein</fullName>
    </recommendedName>
</protein>
<dbReference type="InterPro" id="IPR050832">
    <property type="entry name" value="Bact_Acetyltransf"/>
</dbReference>
<dbReference type="STRING" id="742725.HMPREF9450_00725"/>
<keyword evidence="1" id="KW-0808">Transferase</keyword>
<dbReference type="CDD" id="cd04301">
    <property type="entry name" value="NAT_SF"/>
    <property type="match status" value="1"/>
</dbReference>
<dbReference type="GO" id="GO:0016747">
    <property type="term" value="F:acyltransferase activity, transferring groups other than amino-acyl groups"/>
    <property type="evidence" value="ECO:0007669"/>
    <property type="project" value="InterPro"/>
</dbReference>
<accession>G5H7S2</accession>
<dbReference type="PANTHER" id="PTHR43877">
    <property type="entry name" value="AMINOALKYLPHOSPHONATE N-ACETYLTRANSFERASE-RELATED-RELATED"/>
    <property type="match status" value="1"/>
</dbReference>
<proteinExistence type="predicted"/>
<dbReference type="InterPro" id="IPR016181">
    <property type="entry name" value="Acyl_CoA_acyltransferase"/>
</dbReference>
<dbReference type="Gene3D" id="3.40.630.30">
    <property type="match status" value="1"/>
</dbReference>
<dbReference type="PROSITE" id="PS51186">
    <property type="entry name" value="GNAT"/>
    <property type="match status" value="1"/>
</dbReference>
<dbReference type="SUPFAM" id="SSF55729">
    <property type="entry name" value="Acyl-CoA N-acyltransferases (Nat)"/>
    <property type="match status" value="1"/>
</dbReference>
<reference evidence="4 5" key="1">
    <citation type="submission" date="2011-08" db="EMBL/GenBank/DDBJ databases">
        <title>The Genome Sequence of Alistipes indistinctus YIT 12060.</title>
        <authorList>
            <consortium name="The Broad Institute Genome Sequencing Platform"/>
            <person name="Earl A."/>
            <person name="Ward D."/>
            <person name="Feldgarden M."/>
            <person name="Gevers D."/>
            <person name="Morotomi M."/>
            <person name="Young S.K."/>
            <person name="Zeng Q."/>
            <person name="Gargeya S."/>
            <person name="Fitzgerald M."/>
            <person name="Haas B."/>
            <person name="Abouelleil A."/>
            <person name="Alvarado L."/>
            <person name="Arachchi H.M."/>
            <person name="Berlin A."/>
            <person name="Brown A."/>
            <person name="Chapman S.B."/>
            <person name="Chen Z."/>
            <person name="Dunbar C."/>
            <person name="Freedman E."/>
            <person name="Gearin G."/>
            <person name="Gellesch M."/>
            <person name="Goldberg J."/>
            <person name="Griggs A."/>
            <person name="Gujja S."/>
            <person name="Heiman D."/>
            <person name="Howarth C."/>
            <person name="Larson L."/>
            <person name="Lui A."/>
            <person name="MacDonald P.J.P."/>
            <person name="Montmayeur A."/>
            <person name="Murphy C."/>
            <person name="Neiman D."/>
            <person name="Pearson M."/>
            <person name="Priest M."/>
            <person name="Roberts A."/>
            <person name="Saif S."/>
            <person name="Shea T."/>
            <person name="Shenoy N."/>
            <person name="Sisk P."/>
            <person name="Stolte C."/>
            <person name="Sykes S."/>
            <person name="Wortman J."/>
            <person name="Nusbaum C."/>
            <person name="Birren B."/>
        </authorList>
    </citation>
    <scope>NUCLEOTIDE SEQUENCE [LARGE SCALE GENOMIC DNA]</scope>
    <source>
        <strain evidence="4 5">YIT 12060</strain>
    </source>
</reference>
<dbReference type="PANTHER" id="PTHR43877:SF1">
    <property type="entry name" value="ACETYLTRANSFERASE"/>
    <property type="match status" value="1"/>
</dbReference>
<dbReference type="EMBL" id="ADLD01000009">
    <property type="protein sequence ID" value="EHB92521.1"/>
    <property type="molecule type" value="Genomic_DNA"/>
</dbReference>
<dbReference type="Pfam" id="PF00583">
    <property type="entry name" value="Acetyltransf_1"/>
    <property type="match status" value="1"/>
</dbReference>
<keyword evidence="5" id="KW-1185">Reference proteome</keyword>
<gene>
    <name evidence="4" type="ORF">HMPREF9450_00725</name>
</gene>
<evidence type="ECO:0000256" key="2">
    <source>
        <dbReference type="ARBA" id="ARBA00023315"/>
    </source>
</evidence>
<organism evidence="4 5">
    <name type="scientific">Alistipes indistinctus YIT 12060</name>
    <dbReference type="NCBI Taxonomy" id="742725"/>
    <lineage>
        <taxon>Bacteria</taxon>
        <taxon>Pseudomonadati</taxon>
        <taxon>Bacteroidota</taxon>
        <taxon>Bacteroidia</taxon>
        <taxon>Bacteroidales</taxon>
        <taxon>Rikenellaceae</taxon>
        <taxon>Alistipes</taxon>
    </lineage>
</organism>
<dbReference type="GeneID" id="92816262"/>
<feature type="domain" description="N-acetyltransferase" evidence="3">
    <location>
        <begin position="3"/>
        <end position="158"/>
    </location>
</feature>
<comment type="caution">
    <text evidence="4">The sequence shown here is derived from an EMBL/GenBank/DDBJ whole genome shotgun (WGS) entry which is preliminary data.</text>
</comment>
<dbReference type="Proteomes" id="UP000006008">
    <property type="component" value="Unassembled WGS sequence"/>
</dbReference>
<evidence type="ECO:0000313" key="4">
    <source>
        <dbReference type="EMBL" id="EHB92521.1"/>
    </source>
</evidence>
<evidence type="ECO:0000259" key="3">
    <source>
        <dbReference type="PROSITE" id="PS51186"/>
    </source>
</evidence>
<dbReference type="eggNOG" id="COG3153">
    <property type="taxonomic scope" value="Bacteria"/>
</dbReference>
<evidence type="ECO:0000313" key="5">
    <source>
        <dbReference type="Proteomes" id="UP000006008"/>
    </source>
</evidence>
<keyword evidence="2" id="KW-0012">Acyltransferase</keyword>
<name>G5H7S2_9BACT</name>
<dbReference type="PATRIC" id="fig|742725.3.peg.775"/>